<feature type="coiled-coil region" evidence="1">
    <location>
        <begin position="121"/>
        <end position="180"/>
    </location>
</feature>
<name>A0A0P1NVR4_9BACT</name>
<evidence type="ECO:0000313" key="3">
    <source>
        <dbReference type="Proteomes" id="UP000199197"/>
    </source>
</evidence>
<evidence type="ECO:0008006" key="4">
    <source>
        <dbReference type="Google" id="ProtNLM"/>
    </source>
</evidence>
<dbReference type="EMBL" id="CZVW01000016">
    <property type="protein sequence ID" value="CUT03343.1"/>
    <property type="molecule type" value="Genomic_DNA"/>
</dbReference>
<sequence>MKNFTQKYKKTIPPLCKIERGPGGEFISKFLTLLFFIITLTAKAQDPDLEITKKQLELKQHSLLNRIINSIEIRAHAGFGAGYFLSQFDPINPIYSPYTIRDRFSLSISINISKILDNSTYKIKQIELQQLERKIQREKQINKEKISLLNEKIKAQTKIIELYEEQFNQNKISLDKLLEEKIKLLDLKLKLKEIISESNEQ</sequence>
<keyword evidence="3" id="KW-1185">Reference proteome</keyword>
<accession>A0A0P1NVR4</accession>
<dbReference type="Proteomes" id="UP000199197">
    <property type="component" value="Unassembled WGS sequence"/>
</dbReference>
<protein>
    <recommendedName>
        <fullName evidence="4">Outer membrane efflux protein</fullName>
    </recommendedName>
</protein>
<evidence type="ECO:0000313" key="2">
    <source>
        <dbReference type="EMBL" id="CUT03343.1"/>
    </source>
</evidence>
<dbReference type="AlphaFoldDB" id="A0A0P1NVR4"/>
<proteinExistence type="predicted"/>
<organism evidence="2 3">
    <name type="scientific">Candidatus Chryseopegocella kryptomonas</name>
    <dbReference type="NCBI Taxonomy" id="1633643"/>
    <lineage>
        <taxon>Bacteria</taxon>
        <taxon>Pseudomonadati</taxon>
        <taxon>Candidatus Kryptoniota</taxon>
        <taxon>Candidatus Chryseopegocella</taxon>
    </lineage>
</organism>
<reference evidence="3" key="1">
    <citation type="submission" date="2015-11" db="EMBL/GenBank/DDBJ databases">
        <authorList>
            <person name="Varghese N."/>
        </authorList>
    </citation>
    <scope>NUCLEOTIDE SEQUENCE [LARGE SCALE GENOMIC DNA]</scope>
    <source>
        <strain evidence="3">JGI-23</strain>
    </source>
</reference>
<dbReference type="Gene3D" id="1.20.1600.10">
    <property type="entry name" value="Outer membrane efflux proteins (OEP)"/>
    <property type="match status" value="1"/>
</dbReference>
<gene>
    <name evidence="2" type="ORF">JGI23_01452</name>
</gene>
<evidence type="ECO:0000256" key="1">
    <source>
        <dbReference type="SAM" id="Coils"/>
    </source>
</evidence>
<dbReference type="SUPFAM" id="SSF56954">
    <property type="entry name" value="Outer membrane efflux proteins (OEP)"/>
    <property type="match status" value="1"/>
</dbReference>
<keyword evidence="1" id="KW-0175">Coiled coil</keyword>